<dbReference type="Pfam" id="PF00092">
    <property type="entry name" value="VWA"/>
    <property type="match status" value="2"/>
</dbReference>
<dbReference type="Gene3D" id="3.40.50.410">
    <property type="entry name" value="von Willebrand factor, type A domain"/>
    <property type="match status" value="2"/>
</dbReference>
<reference evidence="2" key="3">
    <citation type="submission" date="2023-05" db="EMBL/GenBank/DDBJ databases">
        <authorList>
            <person name="Smith C.H."/>
        </authorList>
    </citation>
    <scope>NUCLEOTIDE SEQUENCE</scope>
    <source>
        <strain evidence="2">CHS0354</strain>
        <tissue evidence="2">Mantle</tissue>
    </source>
</reference>
<reference evidence="2" key="1">
    <citation type="journal article" date="2021" name="Genome Biol. Evol.">
        <title>A High-Quality Reference Genome for a Parasitic Bivalve with Doubly Uniparental Inheritance (Bivalvia: Unionida).</title>
        <authorList>
            <person name="Smith C.H."/>
        </authorList>
    </citation>
    <scope>NUCLEOTIDE SEQUENCE</scope>
    <source>
        <strain evidence="2">CHS0354</strain>
    </source>
</reference>
<feature type="domain" description="VWFA" evidence="1">
    <location>
        <begin position="37"/>
        <end position="204"/>
    </location>
</feature>
<dbReference type="AlphaFoldDB" id="A0AAE0S1I4"/>
<protein>
    <recommendedName>
        <fullName evidence="1">VWFA domain-containing protein</fullName>
    </recommendedName>
</protein>
<evidence type="ECO:0000259" key="1">
    <source>
        <dbReference type="PROSITE" id="PS50234"/>
    </source>
</evidence>
<dbReference type="SMART" id="SM00327">
    <property type="entry name" value="VWA"/>
    <property type="match status" value="1"/>
</dbReference>
<accession>A0AAE0S1I4</accession>
<reference evidence="2" key="2">
    <citation type="journal article" date="2021" name="Genome Biol. Evol.">
        <title>Developing a high-quality reference genome for a parasitic bivalve with doubly uniparental inheritance (Bivalvia: Unionida).</title>
        <authorList>
            <person name="Smith C.H."/>
        </authorList>
    </citation>
    <scope>NUCLEOTIDE SEQUENCE</scope>
    <source>
        <strain evidence="2">CHS0354</strain>
        <tissue evidence="2">Mantle</tissue>
    </source>
</reference>
<dbReference type="PANTHER" id="PTHR24020:SF20">
    <property type="entry name" value="PH DOMAIN-CONTAINING PROTEIN"/>
    <property type="match status" value="1"/>
</dbReference>
<dbReference type="PROSITE" id="PS50234">
    <property type="entry name" value="VWFA"/>
    <property type="match status" value="2"/>
</dbReference>
<proteinExistence type="predicted"/>
<dbReference type="InterPro" id="IPR036465">
    <property type="entry name" value="vWFA_dom_sf"/>
</dbReference>
<dbReference type="PANTHER" id="PTHR24020">
    <property type="entry name" value="COLLAGEN ALPHA"/>
    <property type="match status" value="1"/>
</dbReference>
<feature type="domain" description="VWFA" evidence="1">
    <location>
        <begin position="219"/>
        <end position="315"/>
    </location>
</feature>
<dbReference type="EMBL" id="JAEAOA010001314">
    <property type="protein sequence ID" value="KAK3583656.1"/>
    <property type="molecule type" value="Genomic_DNA"/>
</dbReference>
<organism evidence="2 3">
    <name type="scientific">Potamilus streckersoni</name>
    <dbReference type="NCBI Taxonomy" id="2493646"/>
    <lineage>
        <taxon>Eukaryota</taxon>
        <taxon>Metazoa</taxon>
        <taxon>Spiralia</taxon>
        <taxon>Lophotrochozoa</taxon>
        <taxon>Mollusca</taxon>
        <taxon>Bivalvia</taxon>
        <taxon>Autobranchia</taxon>
        <taxon>Heteroconchia</taxon>
        <taxon>Palaeoheterodonta</taxon>
        <taxon>Unionida</taxon>
        <taxon>Unionoidea</taxon>
        <taxon>Unionidae</taxon>
        <taxon>Ambleminae</taxon>
        <taxon>Lampsilini</taxon>
        <taxon>Potamilus</taxon>
    </lineage>
</organism>
<dbReference type="SUPFAM" id="SSF53300">
    <property type="entry name" value="vWA-like"/>
    <property type="match status" value="2"/>
</dbReference>
<dbReference type="InterPro" id="IPR002035">
    <property type="entry name" value="VWF_A"/>
</dbReference>
<keyword evidence="3" id="KW-1185">Reference proteome</keyword>
<dbReference type="Proteomes" id="UP001195483">
    <property type="component" value="Unassembled WGS sequence"/>
</dbReference>
<name>A0AAE0S1I4_9BIVA</name>
<evidence type="ECO:0000313" key="2">
    <source>
        <dbReference type="EMBL" id="KAK3583656.1"/>
    </source>
</evidence>
<gene>
    <name evidence="2" type="ORF">CHS0354_021394</name>
</gene>
<comment type="caution">
    <text evidence="2">The sequence shown here is derived from an EMBL/GenBank/DDBJ whole genome shotgun (WGS) entry which is preliminary data.</text>
</comment>
<sequence length="315" mass="35058">MSKLFFSFHPTIDHEIYDTFKRVASLVSGICHPQPADMIFLLDSSISQTEENFKKQLDFVSNFTDHVLIGPNDTQVSIITFSFEAYLEFDVSRYNNNATLKAAIQSVQFKPGITRTDKALQKAKEVAENSEGRTKNGLIQSTTREAYVLKTSGLVKGIAAIGIGKEVSHQELKDIASSSSSSSSSSYVFSLDNFDSLYTIVTQLVHITCQECSHSAVSDVILMIDNSVNTSYTESKEDFLGLLKSISSIIEMLDTLGNEDNDTHISLASFSDSVRPYVNLLNDLSKSEFRQTISRIIHKDSVNSNIYEALHYINE</sequence>
<dbReference type="InterPro" id="IPR050525">
    <property type="entry name" value="ECM_Assembly_Org"/>
</dbReference>
<evidence type="ECO:0000313" key="3">
    <source>
        <dbReference type="Proteomes" id="UP001195483"/>
    </source>
</evidence>